<dbReference type="OrthoDB" id="2993351at2759"/>
<comment type="caution">
    <text evidence="2">The sequence shown here is derived from an EMBL/GenBank/DDBJ whole genome shotgun (WGS) entry which is preliminary data.</text>
</comment>
<evidence type="ECO:0000313" key="3">
    <source>
        <dbReference type="Proteomes" id="UP000711996"/>
    </source>
</evidence>
<feature type="compositionally biased region" description="Low complexity" evidence="1">
    <location>
        <begin position="85"/>
        <end position="97"/>
    </location>
</feature>
<feature type="compositionally biased region" description="Low complexity" evidence="1">
    <location>
        <begin position="44"/>
        <end position="54"/>
    </location>
</feature>
<reference evidence="2" key="1">
    <citation type="submission" date="2019-06" db="EMBL/GenBank/DDBJ databases">
        <authorList>
            <person name="Gan P."/>
            <person name="Shirasu K."/>
        </authorList>
    </citation>
    <scope>NUCLEOTIDE SEQUENCE [LARGE SCALE GENOMIC DNA]</scope>
    <source>
        <strain evidence="2">CAD2</strain>
    </source>
</reference>
<dbReference type="EMBL" id="QPMT01000004">
    <property type="protein sequence ID" value="KAF4864606.1"/>
    <property type="molecule type" value="Genomic_DNA"/>
</dbReference>
<evidence type="ECO:0000313" key="2">
    <source>
        <dbReference type="EMBL" id="KAF4864606.1"/>
    </source>
</evidence>
<gene>
    <name evidence="2" type="ORF">CGCSCA2_v001854</name>
</gene>
<organism evidence="2 3">
    <name type="scientific">Colletotrichum siamense</name>
    <name type="common">Anthracnose fungus</name>
    <dbReference type="NCBI Taxonomy" id="690259"/>
    <lineage>
        <taxon>Eukaryota</taxon>
        <taxon>Fungi</taxon>
        <taxon>Dikarya</taxon>
        <taxon>Ascomycota</taxon>
        <taxon>Pezizomycotina</taxon>
        <taxon>Sordariomycetes</taxon>
        <taxon>Hypocreomycetidae</taxon>
        <taxon>Glomerellales</taxon>
        <taxon>Glomerellaceae</taxon>
        <taxon>Colletotrichum</taxon>
        <taxon>Colletotrichum gloeosporioides species complex</taxon>
    </lineage>
</organism>
<sequence length="97" mass="10080">MTLFIKREDMSDVRSITHEAEIHHHVLQSLAHPLAASTINTFASTSPSPTVSSPTPTPPPGPRSCPDCPQGTQPVTPSTARNSTPSPSACASSCSSS</sequence>
<name>A0A9P5F2G1_COLSI</name>
<accession>A0A9P5F2G1</accession>
<dbReference type="Proteomes" id="UP000711996">
    <property type="component" value="Unassembled WGS sequence"/>
</dbReference>
<evidence type="ECO:0000256" key="1">
    <source>
        <dbReference type="SAM" id="MobiDB-lite"/>
    </source>
</evidence>
<proteinExistence type="predicted"/>
<feature type="region of interest" description="Disordered" evidence="1">
    <location>
        <begin position="38"/>
        <end position="97"/>
    </location>
</feature>
<keyword evidence="3" id="KW-1185">Reference proteome</keyword>
<feature type="compositionally biased region" description="Polar residues" evidence="1">
    <location>
        <begin position="70"/>
        <end position="84"/>
    </location>
</feature>
<protein>
    <submittedName>
        <fullName evidence="2">Uncharacterized protein</fullName>
    </submittedName>
</protein>
<dbReference type="AlphaFoldDB" id="A0A9P5F2G1"/>